<dbReference type="SUPFAM" id="SSF53098">
    <property type="entry name" value="Ribonuclease H-like"/>
    <property type="match status" value="1"/>
</dbReference>
<dbReference type="GO" id="GO:0015074">
    <property type="term" value="P:DNA integration"/>
    <property type="evidence" value="ECO:0007669"/>
    <property type="project" value="InterPro"/>
</dbReference>
<evidence type="ECO:0000313" key="2">
    <source>
        <dbReference type="EMBL" id="GGD62806.1"/>
    </source>
</evidence>
<dbReference type="PROSITE" id="PS50994">
    <property type="entry name" value="INTEGRASE"/>
    <property type="match status" value="1"/>
</dbReference>
<evidence type="ECO:0000313" key="3">
    <source>
        <dbReference type="Proteomes" id="UP000612456"/>
    </source>
</evidence>
<dbReference type="RefSeq" id="WP_188991887.1">
    <property type="nucleotide sequence ID" value="NZ_BMHP01000002.1"/>
</dbReference>
<reference evidence="2" key="1">
    <citation type="journal article" date="2014" name="Int. J. Syst. Evol. Microbiol.">
        <title>Complete genome sequence of Corynebacterium casei LMG S-19264T (=DSM 44701T), isolated from a smear-ripened cheese.</title>
        <authorList>
            <consortium name="US DOE Joint Genome Institute (JGI-PGF)"/>
            <person name="Walter F."/>
            <person name="Albersmeier A."/>
            <person name="Kalinowski J."/>
            <person name="Ruckert C."/>
        </authorList>
    </citation>
    <scope>NUCLEOTIDE SEQUENCE</scope>
    <source>
        <strain evidence="2">CGMCC 1.15178</strain>
    </source>
</reference>
<proteinExistence type="predicted"/>
<dbReference type="InterPro" id="IPR036397">
    <property type="entry name" value="RNaseH_sf"/>
</dbReference>
<dbReference type="InterPro" id="IPR001584">
    <property type="entry name" value="Integrase_cat-core"/>
</dbReference>
<dbReference type="EMBL" id="BMHP01000002">
    <property type="protein sequence ID" value="GGD62806.1"/>
    <property type="molecule type" value="Genomic_DNA"/>
</dbReference>
<keyword evidence="3" id="KW-1185">Reference proteome</keyword>
<dbReference type="Proteomes" id="UP000612456">
    <property type="component" value="Unassembled WGS sequence"/>
</dbReference>
<gene>
    <name evidence="2" type="ORF">GCM10010911_20690</name>
</gene>
<accession>A0A916YUN9</accession>
<dbReference type="InterPro" id="IPR012337">
    <property type="entry name" value="RNaseH-like_sf"/>
</dbReference>
<comment type="caution">
    <text evidence="2">The sequence shown here is derived from an EMBL/GenBank/DDBJ whole genome shotgun (WGS) entry which is preliminary data.</text>
</comment>
<name>A0A916YUN9_9BACL</name>
<reference evidence="2" key="2">
    <citation type="submission" date="2020-09" db="EMBL/GenBank/DDBJ databases">
        <authorList>
            <person name="Sun Q."/>
            <person name="Zhou Y."/>
        </authorList>
    </citation>
    <scope>NUCLEOTIDE SEQUENCE</scope>
    <source>
        <strain evidence="2">CGMCC 1.15178</strain>
    </source>
</reference>
<sequence>MRIRLTEIEGLFEEQKNPQLWPTVDEYELDEVDKDVYLRRKTAVMMYFKREGTSEVIKNATLIGRQELVRLIKRCMILDENGVVWGFRGLIPNKKVKPYKLKIVENKRNESRKSGEFILLLEKHPDLKDLIDDLYLGRNRRSLEPAMKPRYIHKKLIDACREKGLPHSEYPFTTKWMGYRALQRYLRRLGYLHFSAAVSRHGEDALQKARSAGEGEQNHPSILMPYQRVQFDGHRIDGRFVVELVTPEGDVVTVVLDRFWILTLLDVATRNIIGYVISLNKEYSASDVMRCVRNAVLPKEKIKLTIEGLTYHETGGFPSNVYPDATAWAVWDVLCFDNAKAHLANIVRDRLKHLIGCTTNLGPVALPMRRGLIERFFKILEESGFHRLPNTTGSNPNDPRRTSPEKNAVKWNISYEHLKELVDVLISNYNGTPHGGIYHQSPLELLEKRMSSGLLPRRLEEGRRSEMLFLQTSITRTVRGSITSGRRPYIQYEGEEYRSEKLSNSAHLINTDLKIHVNVDDIRTIKAFLHDGSEFGYLTVAGKWSLTAHSLETRRAINSLVHRKLLHFTNNDDPIFVYTDYLMKNAKKGGKKGTFNKITKVNEAASKNSPVNAPEEYTRALETAQAQEAALDKVREMNQIQQQEIEIGHYEKMLIKFKTKYV</sequence>
<protein>
    <recommendedName>
        <fullName evidence="1">Integrase catalytic domain-containing protein</fullName>
    </recommendedName>
</protein>
<feature type="domain" description="Integrase catalytic" evidence="1">
    <location>
        <begin position="221"/>
        <end position="450"/>
    </location>
</feature>
<evidence type="ECO:0000259" key="1">
    <source>
        <dbReference type="PROSITE" id="PS50994"/>
    </source>
</evidence>
<dbReference type="GO" id="GO:0003676">
    <property type="term" value="F:nucleic acid binding"/>
    <property type="evidence" value="ECO:0007669"/>
    <property type="project" value="InterPro"/>
</dbReference>
<dbReference type="Gene3D" id="3.30.420.10">
    <property type="entry name" value="Ribonuclease H-like superfamily/Ribonuclease H"/>
    <property type="match status" value="1"/>
</dbReference>
<dbReference type="AlphaFoldDB" id="A0A916YUN9"/>
<organism evidence="2 3">
    <name type="scientific">Paenibacillus nasutitermitis</name>
    <dbReference type="NCBI Taxonomy" id="1652958"/>
    <lineage>
        <taxon>Bacteria</taxon>
        <taxon>Bacillati</taxon>
        <taxon>Bacillota</taxon>
        <taxon>Bacilli</taxon>
        <taxon>Bacillales</taxon>
        <taxon>Paenibacillaceae</taxon>
        <taxon>Paenibacillus</taxon>
    </lineage>
</organism>